<protein>
    <submittedName>
        <fullName evidence="1">Uncharacterized protein</fullName>
    </submittedName>
</protein>
<accession>A0A2N7VSC7</accession>
<dbReference type="EMBL" id="PNYA01000009">
    <property type="protein sequence ID" value="PMS20032.1"/>
    <property type="molecule type" value="Genomic_DNA"/>
</dbReference>
<dbReference type="Gene3D" id="2.80.10.50">
    <property type="match status" value="1"/>
</dbReference>
<proteinExistence type="predicted"/>
<evidence type="ECO:0000313" key="2">
    <source>
        <dbReference type="Proteomes" id="UP000235616"/>
    </source>
</evidence>
<reference evidence="1 2" key="1">
    <citation type="submission" date="2018-01" db="EMBL/GenBank/DDBJ databases">
        <title>Whole genome analyses suggest that Burkholderia sensu lato contains two further novel genera in the rhizoxinica-symbiotica group Mycetohabitans gen. nov., and Trinickia gen. nov.: implications for the evolution of diazotrophy and nodulation in the Burkholderiaceae.</title>
        <authorList>
            <person name="Estrada-de los Santos P."/>
            <person name="Palmer M."/>
            <person name="Chavez-Ramirez B."/>
            <person name="Beukes C."/>
            <person name="Steenkamp E.T."/>
            <person name="Hirsch A.M."/>
            <person name="Manyaka P."/>
            <person name="Maluk M."/>
            <person name="Lafos M."/>
            <person name="Crook M."/>
            <person name="Gross E."/>
            <person name="Simon M.F."/>
            <person name="Bueno dos Reis Junior F."/>
            <person name="Poole P.S."/>
            <person name="Venter S.N."/>
            <person name="James E.K."/>
        </authorList>
    </citation>
    <scope>NUCLEOTIDE SEQUENCE [LARGE SCALE GENOMIC DNA]</scope>
    <source>
        <strain evidence="1 2">GIMN1.004</strain>
    </source>
</reference>
<evidence type="ECO:0000313" key="1">
    <source>
        <dbReference type="EMBL" id="PMS20032.1"/>
    </source>
</evidence>
<keyword evidence="2" id="KW-1185">Reference proteome</keyword>
<comment type="caution">
    <text evidence="1">The sequence shown here is derived from an EMBL/GenBank/DDBJ whole genome shotgun (WGS) entry which is preliminary data.</text>
</comment>
<dbReference type="AlphaFoldDB" id="A0A2N7VSC7"/>
<gene>
    <name evidence="1" type="ORF">C0Z18_11475</name>
</gene>
<sequence length="133" mass="14655">MTENGRFVCTNSFGDLTIKNEQADATCKHRAGWGPGDDTVTLYNASTQRYWAVAPDPATPHVEGLITARESEWTAFSYQIDEKDPTLMTLKTGDGRYVSRVDIGRPHEYLAADGTNAQAASRLRVIRFADDAA</sequence>
<organism evidence="1 2">
    <name type="scientific">Trinickia dabaoshanensis</name>
    <dbReference type="NCBI Taxonomy" id="564714"/>
    <lineage>
        <taxon>Bacteria</taxon>
        <taxon>Pseudomonadati</taxon>
        <taxon>Pseudomonadota</taxon>
        <taxon>Betaproteobacteria</taxon>
        <taxon>Burkholderiales</taxon>
        <taxon>Burkholderiaceae</taxon>
        <taxon>Trinickia</taxon>
    </lineage>
</organism>
<dbReference type="Proteomes" id="UP000235616">
    <property type="component" value="Unassembled WGS sequence"/>
</dbReference>
<name>A0A2N7VSC7_9BURK</name>